<dbReference type="PANTHER" id="PTHR33018">
    <property type="entry name" value="OS10G0338966 PROTEIN-RELATED"/>
    <property type="match status" value="1"/>
</dbReference>
<gene>
    <name evidence="3" type="primary">OSJNBb0115F21.14</name>
</gene>
<dbReference type="InterPro" id="IPR058352">
    <property type="entry name" value="DUF8039"/>
</dbReference>
<feature type="compositionally biased region" description="Basic and acidic residues" evidence="1">
    <location>
        <begin position="798"/>
        <end position="809"/>
    </location>
</feature>
<dbReference type="PANTHER" id="PTHR33018:SF34">
    <property type="entry name" value="OS02G0472350 PROTEIN"/>
    <property type="match status" value="1"/>
</dbReference>
<name>Q5W6I0_ORYSJ</name>
<protein>
    <recommendedName>
        <fullName evidence="2">DUF8039 domain-containing protein</fullName>
    </recommendedName>
</protein>
<evidence type="ECO:0000313" key="3">
    <source>
        <dbReference type="EMBL" id="AAV44152.1"/>
    </source>
</evidence>
<accession>Q5W6I0</accession>
<evidence type="ECO:0000313" key="4">
    <source>
        <dbReference type="Proteomes" id="UP000000763"/>
    </source>
</evidence>
<dbReference type="EMBL" id="AC135918">
    <property type="protein sequence ID" value="AAV44152.1"/>
    <property type="molecule type" value="Genomic_DNA"/>
</dbReference>
<dbReference type="Gene3D" id="3.40.395.10">
    <property type="entry name" value="Adenoviral Proteinase, Chain A"/>
    <property type="match status" value="1"/>
</dbReference>
<dbReference type="Proteomes" id="UP000000763">
    <property type="component" value="Chromosome 5"/>
</dbReference>
<sequence>MVTYTDSTKHPNEGWMYQCLGKHLRYGCNQICGALDLETDTKQKFAKVFDTTRNRGREGGSRTQPKGRVGLGQEVPTTTETRWQRRLWKIKTHRATKALIPPDEPLSVERNSRFINEVVLEMIGFTGELQTGGIAAVRPAGARRSDRRWQQQAAADLGGQTGDLISVRPTATRRSNRQGNFGQTAIRRIRGSCDSILQPPRHAAAAPPRRRAPMPPPRHAVAAPPRRRALTPPPRHCRARPTLPNVNEQGSSQCWNEEEGNEDPNQYLNKEGNVERDAEGNEEENDEEEASGSHPSAGQKRARGQQGAAKKIEGRHIITEVDEDGRPSAPAEAAKNFVRHSGWVVRDNVPVSTVYWRRTRARGDNDSFVPDSEKEMLWTTMLETFTLPAGQQGQGMMERNKENAAKKKYHHHLGSGGYSIAMPKWEEMEASLIERGIEPANAKWPDRSKFWYYAHGGTLNPVDGSLVFGDQIREAASRLTDAVGTFRPDREKDELSLALQTPKHPGRTQGKGVIPWKIGFKEDIHTYRSRMRSKRDTEVKIADLEYRVSSYELSMQEEVARKVDERMAAHRSQDPQPYIHPAMVSPSGNRSSCASTGQVGSQSMDAMQTQDETTCPVDEIMQRTPCELHITFKNLSIKITSHHVKVAFGMAIPTDPSGTYHYRPIPTRYSRVEVELVEAAYEDLELDYPGGDGETHLRDTSHAIILWRKRYIILPGRQAASRAPSPLAPPSPPAPSPPAPPPRPPAPSPPAPPPPPPAPSPPAPPPPPPPPPPCPPAPPKTRSRQAPPPARTRATKKAKVDATKNKEPPYDCSQEELDAYVAGEVKRQLKPRSPEKKIPIDPSVKKFFQGMSTINKEALKLSDYDRTLRKAYYKKSKPVPQLGEQPNQEVEPLVTSEDFGITDFISDTGLTVDQLVQGTPIPKAEVAYKFELGKPLVRPEQLQSLPIQMYKFHERYMEMSAKGRETFEARIRNPDFLQGEDVLWIHFKDVFDLYHLDALDVSLLSAWILMEIQRARRRGVYDTGFIDPRKINTEMIDKYEKDTEDNLVHLLTQQHFKTFILLPYNTEFHWVLLFFDLDACRVTVYDSMNKEEKVFDKVFQLIDSVQSRTRELTYAATTYANMPTAYQTKYTPHESSMYRIHMRDNLPHKDFITAVQEQLMGFINEEVLNPDGEFYYDGSTIHNVDPSSSDITPASKS</sequence>
<dbReference type="InterPro" id="IPR038765">
    <property type="entry name" value="Papain-like_cys_pep_sf"/>
</dbReference>
<feature type="domain" description="DUF8039" evidence="2">
    <location>
        <begin position="616"/>
        <end position="714"/>
    </location>
</feature>
<dbReference type="AlphaFoldDB" id="Q5W6I0"/>
<feature type="compositionally biased region" description="Polar residues" evidence="1">
    <location>
        <begin position="586"/>
        <end position="606"/>
    </location>
</feature>
<evidence type="ECO:0000256" key="1">
    <source>
        <dbReference type="SAM" id="MobiDB-lite"/>
    </source>
</evidence>
<dbReference type="SUPFAM" id="SSF54001">
    <property type="entry name" value="Cysteine proteinases"/>
    <property type="match status" value="1"/>
</dbReference>
<evidence type="ECO:0000259" key="2">
    <source>
        <dbReference type="Pfam" id="PF26133"/>
    </source>
</evidence>
<organism evidence="3 4">
    <name type="scientific">Oryza sativa subsp. japonica</name>
    <name type="common">Rice</name>
    <dbReference type="NCBI Taxonomy" id="39947"/>
    <lineage>
        <taxon>Eukaryota</taxon>
        <taxon>Viridiplantae</taxon>
        <taxon>Streptophyta</taxon>
        <taxon>Embryophyta</taxon>
        <taxon>Tracheophyta</taxon>
        <taxon>Spermatophyta</taxon>
        <taxon>Magnoliopsida</taxon>
        <taxon>Liliopsida</taxon>
        <taxon>Poales</taxon>
        <taxon>Poaceae</taxon>
        <taxon>BOP clade</taxon>
        <taxon>Oryzoideae</taxon>
        <taxon>Oryzeae</taxon>
        <taxon>Oryzinae</taxon>
        <taxon>Oryza</taxon>
        <taxon>Oryza sativa</taxon>
    </lineage>
</organism>
<reference evidence="4" key="2">
    <citation type="journal article" date="2008" name="Nucleic Acids Res.">
        <title>The rice annotation project database (RAP-DB): 2008 update.</title>
        <authorList>
            <consortium name="The rice annotation project (RAP)"/>
        </authorList>
    </citation>
    <scope>GENOME REANNOTATION</scope>
    <source>
        <strain evidence="4">cv. Nipponbare</strain>
    </source>
</reference>
<feature type="region of interest" description="Disordered" evidence="1">
    <location>
        <begin position="718"/>
        <end position="811"/>
    </location>
</feature>
<dbReference type="PRINTS" id="PR01217">
    <property type="entry name" value="PRICHEXTENSN"/>
</dbReference>
<feature type="region of interest" description="Disordered" evidence="1">
    <location>
        <begin position="569"/>
        <end position="606"/>
    </location>
</feature>
<reference evidence="4" key="1">
    <citation type="journal article" date="2005" name="Nature">
        <title>The map-based sequence of the rice genome.</title>
        <authorList>
            <consortium name="International rice genome sequencing project (IRGSP)"/>
            <person name="Matsumoto T."/>
            <person name="Wu J."/>
            <person name="Kanamori H."/>
            <person name="Katayose Y."/>
            <person name="Fujisawa M."/>
            <person name="Namiki N."/>
            <person name="Mizuno H."/>
            <person name="Yamamoto K."/>
            <person name="Antonio B.A."/>
            <person name="Baba T."/>
            <person name="Sakata K."/>
            <person name="Nagamura Y."/>
            <person name="Aoki H."/>
            <person name="Arikawa K."/>
            <person name="Arita K."/>
            <person name="Bito T."/>
            <person name="Chiden Y."/>
            <person name="Fujitsuka N."/>
            <person name="Fukunaka R."/>
            <person name="Hamada M."/>
            <person name="Harada C."/>
            <person name="Hayashi A."/>
            <person name="Hijishita S."/>
            <person name="Honda M."/>
            <person name="Hosokawa S."/>
            <person name="Ichikawa Y."/>
            <person name="Idonuma A."/>
            <person name="Iijima M."/>
            <person name="Ikeda M."/>
            <person name="Ikeno M."/>
            <person name="Ito K."/>
            <person name="Ito S."/>
            <person name="Ito T."/>
            <person name="Ito Y."/>
            <person name="Ito Y."/>
            <person name="Iwabuchi A."/>
            <person name="Kamiya K."/>
            <person name="Karasawa W."/>
            <person name="Kurita K."/>
            <person name="Katagiri S."/>
            <person name="Kikuta A."/>
            <person name="Kobayashi H."/>
            <person name="Kobayashi N."/>
            <person name="Machita K."/>
            <person name="Maehara T."/>
            <person name="Masukawa M."/>
            <person name="Mizubayashi T."/>
            <person name="Mukai Y."/>
            <person name="Nagasaki H."/>
            <person name="Nagata Y."/>
            <person name="Naito S."/>
            <person name="Nakashima M."/>
            <person name="Nakama Y."/>
            <person name="Nakamichi Y."/>
            <person name="Nakamura M."/>
            <person name="Meguro A."/>
            <person name="Negishi M."/>
            <person name="Ohta I."/>
            <person name="Ohta T."/>
            <person name="Okamoto M."/>
            <person name="Ono N."/>
            <person name="Saji S."/>
            <person name="Sakaguchi M."/>
            <person name="Sakai K."/>
            <person name="Shibata M."/>
            <person name="Shimokawa T."/>
            <person name="Song J."/>
            <person name="Takazaki Y."/>
            <person name="Terasawa K."/>
            <person name="Tsugane M."/>
            <person name="Tsuji K."/>
            <person name="Ueda S."/>
            <person name="Waki K."/>
            <person name="Yamagata H."/>
            <person name="Yamamoto M."/>
            <person name="Yamamoto S."/>
            <person name="Yamane H."/>
            <person name="Yoshiki S."/>
            <person name="Yoshihara R."/>
            <person name="Yukawa K."/>
            <person name="Zhong H."/>
            <person name="Yano M."/>
            <person name="Yuan Q."/>
            <person name="Ouyang S."/>
            <person name="Liu J."/>
            <person name="Jones K.M."/>
            <person name="Gansberger K."/>
            <person name="Moffat K."/>
            <person name="Hill J."/>
            <person name="Bera J."/>
            <person name="Fadrosh D."/>
            <person name="Jin S."/>
            <person name="Johri S."/>
            <person name="Kim M."/>
            <person name="Overton L."/>
            <person name="Reardon M."/>
            <person name="Tsitrin T."/>
            <person name="Vuong H."/>
            <person name="Weaver B."/>
            <person name="Ciecko A."/>
            <person name="Tallon L."/>
            <person name="Jackson J."/>
            <person name="Pai G."/>
            <person name="Aken S.V."/>
            <person name="Utterback T."/>
            <person name="Reidmuller S."/>
            <person name="Feldblyum T."/>
            <person name="Hsiao J."/>
            <person name="Zismann V."/>
            <person name="Iobst S."/>
            <person name="de Vazeille A.R."/>
            <person name="Buell C.R."/>
            <person name="Ying K."/>
            <person name="Li Y."/>
            <person name="Lu T."/>
            <person name="Huang Y."/>
            <person name="Zhao Q."/>
            <person name="Feng Q."/>
            <person name="Zhang L."/>
            <person name="Zhu J."/>
            <person name="Weng Q."/>
            <person name="Mu J."/>
            <person name="Lu Y."/>
            <person name="Fan D."/>
            <person name="Liu Y."/>
            <person name="Guan J."/>
            <person name="Zhang Y."/>
            <person name="Yu S."/>
            <person name="Liu X."/>
            <person name="Zhang Y."/>
            <person name="Hong G."/>
            <person name="Han B."/>
            <person name="Choisne N."/>
            <person name="Demange N."/>
            <person name="Orjeda G."/>
            <person name="Samain S."/>
            <person name="Cattolico L."/>
            <person name="Pelletier E."/>
            <person name="Couloux A."/>
            <person name="Segurens B."/>
            <person name="Wincker P."/>
            <person name="D'Hont A."/>
            <person name="Scarpelli C."/>
            <person name="Weissenbach J."/>
            <person name="Salanoubat M."/>
            <person name="Quetier F."/>
            <person name="Yu Y."/>
            <person name="Kim H.R."/>
            <person name="Rambo T."/>
            <person name="Currie J."/>
            <person name="Collura K."/>
            <person name="Luo M."/>
            <person name="Yang T."/>
            <person name="Ammiraju J.S.S."/>
            <person name="Engler F."/>
            <person name="Soderlund C."/>
            <person name="Wing R.A."/>
            <person name="Palmer L.E."/>
            <person name="de la Bastide M."/>
            <person name="Spiegel L."/>
            <person name="Nascimento L."/>
            <person name="Zutavern T."/>
            <person name="O'Shaughnessy A."/>
            <person name="Dike S."/>
            <person name="Dedhia N."/>
            <person name="Preston R."/>
            <person name="Balija V."/>
            <person name="McCombie W.R."/>
            <person name="Chow T."/>
            <person name="Chen H."/>
            <person name="Chung M."/>
            <person name="Chen C."/>
            <person name="Shaw J."/>
            <person name="Wu H."/>
            <person name="Hsiao K."/>
            <person name="Chao Y."/>
            <person name="Chu M."/>
            <person name="Cheng C."/>
            <person name="Hour A."/>
            <person name="Lee P."/>
            <person name="Lin S."/>
            <person name="Lin Y."/>
            <person name="Liou J."/>
            <person name="Liu S."/>
            <person name="Hsing Y."/>
            <person name="Raghuvanshi S."/>
            <person name="Mohanty A."/>
            <person name="Bharti A.K."/>
            <person name="Gaur A."/>
            <person name="Gupta V."/>
            <person name="Kumar D."/>
            <person name="Ravi V."/>
            <person name="Vij S."/>
            <person name="Kapur A."/>
            <person name="Khurana P."/>
            <person name="Khurana P."/>
            <person name="Khurana J.P."/>
            <person name="Tyagi A.K."/>
            <person name="Gaikwad K."/>
            <person name="Singh A."/>
            <person name="Dalal V."/>
            <person name="Srivastava S."/>
            <person name="Dixit A."/>
            <person name="Pal A.K."/>
            <person name="Ghazi I.A."/>
            <person name="Yadav M."/>
            <person name="Pandit A."/>
            <person name="Bhargava A."/>
            <person name="Sureshbabu K."/>
            <person name="Batra K."/>
            <person name="Sharma T.R."/>
            <person name="Mohapatra T."/>
            <person name="Singh N.K."/>
            <person name="Messing J."/>
            <person name="Nelson A.B."/>
            <person name="Fuks G."/>
            <person name="Kavchok S."/>
            <person name="Keizer G."/>
            <person name="Linton E."/>
            <person name="Llaca V."/>
            <person name="Song R."/>
            <person name="Tanyolac B."/>
            <person name="Young S."/>
            <person name="Ho-Il K."/>
            <person name="Hahn J.H."/>
            <person name="Sangsakoo G."/>
            <person name="Vanavichit A."/>
            <person name="de Mattos Luiz.A.T."/>
            <person name="Zimmer P.D."/>
            <person name="Malone G."/>
            <person name="Dellagostin O."/>
            <person name="de Oliveira A.C."/>
            <person name="Bevan M."/>
            <person name="Bancroft I."/>
            <person name="Minx P."/>
            <person name="Cordum H."/>
            <person name="Wilson R."/>
            <person name="Cheng Z."/>
            <person name="Jin W."/>
            <person name="Jiang J."/>
            <person name="Leong S.A."/>
            <person name="Iwama H."/>
            <person name="Gojobori T."/>
            <person name="Itoh T."/>
            <person name="Niimura Y."/>
            <person name="Fujii Y."/>
            <person name="Habara T."/>
            <person name="Sakai H."/>
            <person name="Sato Y."/>
            <person name="Wilson G."/>
            <person name="Kumar K."/>
            <person name="McCouch S."/>
            <person name="Juretic N."/>
            <person name="Hoen D."/>
            <person name="Wright S."/>
            <person name="Bruskiewich R."/>
            <person name="Bureau T."/>
            <person name="Miyao A."/>
            <person name="Hirochika H."/>
            <person name="Nishikawa T."/>
            <person name="Kadowaki K."/>
            <person name="Sugiura M."/>
            <person name="Burr B."/>
            <person name="Sasaki T."/>
        </authorList>
    </citation>
    <scope>NUCLEOTIDE SEQUENCE [LARGE SCALE GENOMIC DNA]</scope>
    <source>
        <strain evidence="4">cv. Nipponbare</strain>
    </source>
</reference>
<feature type="compositionally biased region" description="Polar residues" evidence="1">
    <location>
        <begin position="244"/>
        <end position="255"/>
    </location>
</feature>
<feature type="compositionally biased region" description="Pro residues" evidence="1">
    <location>
        <begin position="726"/>
        <end position="779"/>
    </location>
</feature>
<feature type="compositionally biased region" description="Basic residues" evidence="1">
    <location>
        <begin position="225"/>
        <end position="239"/>
    </location>
</feature>
<dbReference type="Pfam" id="PF26133">
    <property type="entry name" value="DUF8039"/>
    <property type="match status" value="1"/>
</dbReference>
<feature type="region of interest" description="Disordered" evidence="1">
    <location>
        <begin position="193"/>
        <end position="329"/>
    </location>
</feature>
<proteinExistence type="predicted"/>
<feature type="compositionally biased region" description="Basic and acidic residues" evidence="1">
    <location>
        <begin position="310"/>
        <end position="319"/>
    </location>
</feature>
<feature type="region of interest" description="Disordered" evidence="1">
    <location>
        <begin position="53"/>
        <end position="72"/>
    </location>
</feature>
<feature type="compositionally biased region" description="Acidic residues" evidence="1">
    <location>
        <begin position="280"/>
        <end position="290"/>
    </location>
</feature>